<feature type="compositionally biased region" description="Low complexity" evidence="1">
    <location>
        <begin position="158"/>
        <end position="170"/>
    </location>
</feature>
<protein>
    <submittedName>
        <fullName evidence="2">Uncharacterized protein</fullName>
    </submittedName>
</protein>
<accession>A0A0F9EST3</accession>
<proteinExistence type="predicted"/>
<reference evidence="2" key="1">
    <citation type="journal article" date="2015" name="Nature">
        <title>Complex archaea that bridge the gap between prokaryotes and eukaryotes.</title>
        <authorList>
            <person name="Spang A."/>
            <person name="Saw J.H."/>
            <person name="Jorgensen S.L."/>
            <person name="Zaremba-Niedzwiedzka K."/>
            <person name="Martijn J."/>
            <person name="Lind A.E."/>
            <person name="van Eijk R."/>
            <person name="Schleper C."/>
            <person name="Guy L."/>
            <person name="Ettema T.J."/>
        </authorList>
    </citation>
    <scope>NUCLEOTIDE SEQUENCE</scope>
</reference>
<sequence length="199" mass="20048">MPWTRNAPSDWPAEPRRRAVMWPGLSFAFQHQPHAVGAPAAEALAGGAAIGDLDGAFGKAVDPVAPGDEVGDAAPGGEVAVADLGGDADGGAAVEGGLDLRQDGVGRCGAGCSGGAEVGRVDIGEDGVQDQGAAAGGDEKHLGRHARTRRSRSRRAGGSRPCAAGRGRSSCRQGESCSYLLRWAAVSAKNTLALRPGEC</sequence>
<comment type="caution">
    <text evidence="2">The sequence shown here is derived from an EMBL/GenBank/DDBJ whole genome shotgun (WGS) entry which is preliminary data.</text>
</comment>
<feature type="compositionally biased region" description="Basic residues" evidence="1">
    <location>
        <begin position="142"/>
        <end position="157"/>
    </location>
</feature>
<organism evidence="2">
    <name type="scientific">marine sediment metagenome</name>
    <dbReference type="NCBI Taxonomy" id="412755"/>
    <lineage>
        <taxon>unclassified sequences</taxon>
        <taxon>metagenomes</taxon>
        <taxon>ecological metagenomes</taxon>
    </lineage>
</organism>
<dbReference type="EMBL" id="LAZR01023821">
    <property type="protein sequence ID" value="KKL77203.1"/>
    <property type="molecule type" value="Genomic_DNA"/>
</dbReference>
<dbReference type="AlphaFoldDB" id="A0A0F9EST3"/>
<evidence type="ECO:0000313" key="2">
    <source>
        <dbReference type="EMBL" id="KKL77203.1"/>
    </source>
</evidence>
<feature type="region of interest" description="Disordered" evidence="1">
    <location>
        <begin position="127"/>
        <end position="172"/>
    </location>
</feature>
<gene>
    <name evidence="2" type="ORF">LCGC14_2037230</name>
</gene>
<name>A0A0F9EST3_9ZZZZ</name>
<evidence type="ECO:0000256" key="1">
    <source>
        <dbReference type="SAM" id="MobiDB-lite"/>
    </source>
</evidence>